<evidence type="ECO:0000256" key="14">
    <source>
        <dbReference type="SAM" id="Phobius"/>
    </source>
</evidence>
<reference evidence="15 16" key="2">
    <citation type="journal article" date="2018" name="Int. J. Syst. Evol. Microbiol.">
        <title>Burkholderia insecticola sp. nov., a gut symbiotic bacterium of the bean bug Riptortus pedestris.</title>
        <authorList>
            <person name="Takeshita K."/>
            <person name="Tamaki H."/>
            <person name="Ohbayashi T."/>
            <person name="Meng X.-Y."/>
            <person name="Sone T."/>
            <person name="Mitani Y."/>
            <person name="Peeters C."/>
            <person name="Kikuchi Y."/>
            <person name="Vandamme P."/>
        </authorList>
    </citation>
    <scope>NUCLEOTIDE SEQUENCE [LARGE SCALE GENOMIC DNA]</scope>
    <source>
        <strain evidence="15">RPE64</strain>
    </source>
</reference>
<dbReference type="InterPro" id="IPR004299">
    <property type="entry name" value="MBOAT_fam"/>
</dbReference>
<keyword evidence="5 13" id="KW-1003">Cell membrane</keyword>
<feature type="transmembrane region" description="Helical" evidence="14">
    <location>
        <begin position="262"/>
        <end position="285"/>
    </location>
</feature>
<dbReference type="STRING" id="758793.BRPE64_ACDS21860"/>
<dbReference type="PIRSF" id="PIRSF500217">
    <property type="entry name" value="AlgI"/>
    <property type="match status" value="1"/>
</dbReference>
<dbReference type="Proteomes" id="UP000013966">
    <property type="component" value="Chromosome 1"/>
</dbReference>
<evidence type="ECO:0000313" key="15">
    <source>
        <dbReference type="EMBL" id="BAN23940.1"/>
    </source>
</evidence>
<evidence type="ECO:0000256" key="3">
    <source>
        <dbReference type="ARBA" id="ARBA00010323"/>
    </source>
</evidence>
<dbReference type="GO" id="GO:0016746">
    <property type="term" value="F:acyltransferase activity"/>
    <property type="evidence" value="ECO:0007669"/>
    <property type="project" value="UniProtKB-KW"/>
</dbReference>
<evidence type="ECO:0000313" key="16">
    <source>
        <dbReference type="Proteomes" id="UP000013966"/>
    </source>
</evidence>
<dbReference type="PANTHER" id="PTHR13285">
    <property type="entry name" value="ACYLTRANSFERASE"/>
    <property type="match status" value="1"/>
</dbReference>
<evidence type="ECO:0000256" key="12">
    <source>
        <dbReference type="ARBA" id="ARBA00031030"/>
    </source>
</evidence>
<evidence type="ECO:0000256" key="7">
    <source>
        <dbReference type="ARBA" id="ARBA00022692"/>
    </source>
</evidence>
<feature type="transmembrane region" description="Helical" evidence="14">
    <location>
        <begin position="69"/>
        <end position="90"/>
    </location>
</feature>
<evidence type="ECO:0000256" key="1">
    <source>
        <dbReference type="ARBA" id="ARBA00004651"/>
    </source>
</evidence>
<dbReference type="GO" id="GO:0042121">
    <property type="term" value="P:alginic acid biosynthetic process"/>
    <property type="evidence" value="ECO:0007669"/>
    <property type="project" value="UniProtKB-KW"/>
</dbReference>
<gene>
    <name evidence="15" type="ORF">BRPE64_ACDS21860</name>
</gene>
<comment type="pathway">
    <text evidence="2">Glycan biosynthesis; alginate biosynthesis.</text>
</comment>
<keyword evidence="11 13" id="KW-0012">Acyltransferase</keyword>
<evidence type="ECO:0000256" key="8">
    <source>
        <dbReference type="ARBA" id="ARBA00022841"/>
    </source>
</evidence>
<feature type="transmembrane region" description="Helical" evidence="14">
    <location>
        <begin position="404"/>
        <end position="432"/>
    </location>
</feature>
<dbReference type="AlphaFoldDB" id="R4WSL0"/>
<dbReference type="InterPro" id="IPR024194">
    <property type="entry name" value="Ac/AlaTfrase_AlgI/DltB"/>
</dbReference>
<keyword evidence="7 14" id="KW-0812">Transmembrane</keyword>
<dbReference type="Pfam" id="PF03062">
    <property type="entry name" value="MBOAT"/>
    <property type="match status" value="1"/>
</dbReference>
<feature type="transmembrane region" description="Helical" evidence="14">
    <location>
        <begin position="305"/>
        <end position="324"/>
    </location>
</feature>
<evidence type="ECO:0000256" key="6">
    <source>
        <dbReference type="ARBA" id="ARBA00022679"/>
    </source>
</evidence>
<keyword evidence="8" id="KW-0016">Alginate biosynthesis</keyword>
<evidence type="ECO:0000256" key="9">
    <source>
        <dbReference type="ARBA" id="ARBA00022989"/>
    </source>
</evidence>
<keyword evidence="6 13" id="KW-0808">Transferase</keyword>
<evidence type="ECO:0000256" key="5">
    <source>
        <dbReference type="ARBA" id="ARBA00022475"/>
    </source>
</evidence>
<protein>
    <recommendedName>
        <fullName evidence="4">Probable alginate O-acetylase AlgI</fullName>
    </recommendedName>
    <alternativeName>
        <fullName evidence="12">Alginate biosynthesis protein AlgI</fullName>
    </alternativeName>
</protein>
<proteinExistence type="inferred from homology"/>
<evidence type="ECO:0000256" key="13">
    <source>
        <dbReference type="PIRNR" id="PIRNR016636"/>
    </source>
</evidence>
<feature type="transmembrane region" description="Helical" evidence="14">
    <location>
        <begin position="25"/>
        <end position="44"/>
    </location>
</feature>
<organism evidence="15 16">
    <name type="scientific">Caballeronia insecticola</name>
    <dbReference type="NCBI Taxonomy" id="758793"/>
    <lineage>
        <taxon>Bacteria</taxon>
        <taxon>Pseudomonadati</taxon>
        <taxon>Pseudomonadota</taxon>
        <taxon>Betaproteobacteria</taxon>
        <taxon>Burkholderiales</taxon>
        <taxon>Burkholderiaceae</taxon>
        <taxon>Caballeronia</taxon>
    </lineage>
</organism>
<dbReference type="EMBL" id="AP013058">
    <property type="protein sequence ID" value="BAN23940.1"/>
    <property type="molecule type" value="Genomic_DNA"/>
</dbReference>
<dbReference type="KEGG" id="buo:BRPE64_ACDS21860"/>
<dbReference type="PIRSF" id="PIRSF016636">
    <property type="entry name" value="AlgI_DltB"/>
    <property type="match status" value="1"/>
</dbReference>
<comment type="similarity">
    <text evidence="3 13">Belongs to the membrane-bound acyltransferase family.</text>
</comment>
<evidence type="ECO:0000256" key="10">
    <source>
        <dbReference type="ARBA" id="ARBA00023136"/>
    </source>
</evidence>
<dbReference type="PATRIC" id="fig|758793.3.peg.2189"/>
<evidence type="ECO:0000256" key="11">
    <source>
        <dbReference type="ARBA" id="ARBA00023315"/>
    </source>
</evidence>
<dbReference type="InterPro" id="IPR051085">
    <property type="entry name" value="MB_O-acyltransferase"/>
</dbReference>
<keyword evidence="10 13" id="KW-0472">Membrane</keyword>
<dbReference type="InterPro" id="IPR028362">
    <property type="entry name" value="AlgI"/>
</dbReference>
<reference evidence="15 16" key="1">
    <citation type="journal article" date="2013" name="Genome Announc.">
        <title>Complete Genome Sequence of Burkholderia sp. Strain RPE64, Bacterial Symbiont of the Bean Bug Riptortus pedestris.</title>
        <authorList>
            <person name="Shibata T.F."/>
            <person name="Maeda T."/>
            <person name="Nikoh N."/>
            <person name="Yamaguchi K."/>
            <person name="Oshima K."/>
            <person name="Hattori M."/>
            <person name="Nishiyama T."/>
            <person name="Hasebe M."/>
            <person name="Fukatsu T."/>
            <person name="Kikuchi Y."/>
            <person name="Shigenobu S."/>
        </authorList>
    </citation>
    <scope>NUCLEOTIDE SEQUENCE [LARGE SCALE GENOMIC DNA]</scope>
</reference>
<sequence>MILSITFNWLIGILMATTRNRRIEFAILSVGVSVDILVLGYYKYAFFLTANLNEIIAPIAALRIPVHEVALPVGISFFTFHAISYIVDIYRREADALRNPLDMGLYISLFPQLVAGPIIRYHDVASQILHRSNNVARFSSGVERFVYGLAKKVLIANTLGQLADHAFAVPSGELSMATAWIGIACYTLQIYFDFSGYSDMAIGLARMFGFELTENFNYPYISRSVREFWRRWHISLSTWFRDYVYIPLGGNRASAIRVKLNLLVVFFLCGLWHGASWNFVIWGMFHGTLLVVERGRFGKLVDKAPRYIASAYTLLMVMIGWVFFRAENLPRAVDFLKAMFGAAKVRGIAPQIVPLLTDQTYVTLVAAIILSTSALTFLAGDCVSRRFPSHSNEPLPQFAQTLSVYSNVSFVLVVRALAVTTALLLCSVQLAASTYNPFIYFRF</sequence>
<dbReference type="GO" id="GO:0005886">
    <property type="term" value="C:plasma membrane"/>
    <property type="evidence" value="ECO:0007669"/>
    <property type="project" value="UniProtKB-SubCell"/>
</dbReference>
<comment type="subcellular location">
    <subcellularLocation>
        <location evidence="1">Cell membrane</location>
        <topology evidence="1">Multi-pass membrane protein</topology>
    </subcellularLocation>
</comment>
<name>R4WSL0_9BURK</name>
<keyword evidence="9 14" id="KW-1133">Transmembrane helix</keyword>
<evidence type="ECO:0000256" key="2">
    <source>
        <dbReference type="ARBA" id="ARBA00005182"/>
    </source>
</evidence>
<evidence type="ECO:0000256" key="4">
    <source>
        <dbReference type="ARBA" id="ARBA00016084"/>
    </source>
</evidence>
<feature type="transmembrane region" description="Helical" evidence="14">
    <location>
        <begin position="361"/>
        <end position="383"/>
    </location>
</feature>
<keyword evidence="16" id="KW-1185">Reference proteome</keyword>
<dbReference type="PANTHER" id="PTHR13285:SF23">
    <property type="entry name" value="TEICHOIC ACID D-ALANYLTRANSFERASE"/>
    <property type="match status" value="1"/>
</dbReference>
<dbReference type="HOGENOM" id="CLU_025255_1_3_4"/>
<accession>R4WSL0</accession>